<evidence type="ECO:0000313" key="4">
    <source>
        <dbReference type="Proteomes" id="UP000736583"/>
    </source>
</evidence>
<dbReference type="Pfam" id="PF13476">
    <property type="entry name" value="AAA_23"/>
    <property type="match status" value="1"/>
</dbReference>
<keyword evidence="1" id="KW-0175">Coiled coil</keyword>
<accession>A0ABS6F2A4</accession>
<reference evidence="3 4" key="1">
    <citation type="submission" date="2021-06" db="EMBL/GenBank/DDBJ databases">
        <authorList>
            <person name="Sun Q."/>
            <person name="Li D."/>
        </authorList>
    </citation>
    <scope>NUCLEOTIDE SEQUENCE [LARGE SCALE GENOMIC DNA]</scope>
    <source>
        <strain evidence="3 4">MSJ-4</strain>
    </source>
</reference>
<comment type="caution">
    <text evidence="3">The sequence shown here is derived from an EMBL/GenBank/DDBJ whole genome shotgun (WGS) entry which is preliminary data.</text>
</comment>
<feature type="coiled-coil region" evidence="1">
    <location>
        <begin position="392"/>
        <end position="429"/>
    </location>
</feature>
<keyword evidence="4" id="KW-1185">Reference proteome</keyword>
<gene>
    <name evidence="3" type="ORF">KQI89_12710</name>
</gene>
<protein>
    <submittedName>
        <fullName evidence="3">AAA family ATPase</fullName>
    </submittedName>
</protein>
<evidence type="ECO:0000256" key="1">
    <source>
        <dbReference type="SAM" id="Coils"/>
    </source>
</evidence>
<dbReference type="EMBL" id="JAHLQL010000004">
    <property type="protein sequence ID" value="MBU5592618.1"/>
    <property type="molecule type" value="Genomic_DNA"/>
</dbReference>
<evidence type="ECO:0000313" key="3">
    <source>
        <dbReference type="EMBL" id="MBU5592618.1"/>
    </source>
</evidence>
<name>A0ABS6F2A4_9CLOT</name>
<dbReference type="InterPro" id="IPR038729">
    <property type="entry name" value="Rad50/SbcC_AAA"/>
</dbReference>
<sequence>MSYKIESLKVRNFKCFDSKKFYEFYFIQDANPTILSGPNGFGKTTFFDAIELIFTKRITRLNSEIEDGRTNLGKNILLNTSVECGYLILTLINIRHEKITIVAEIDNRLTKLIIDTAIKFTCIEGTIDTNNFDEFLSGNINWKDDISEFENLNYIKEHFNIYYYVSQAESVHFLKNSISSRKDSMTKLLQTESIQEKIDKIENNLIGATRAKTGVLINDEIKTTKSELDIKISNLKMKLDATGGEYKEISYTPLLMYPQDCEMKKWDLENLELKDISEKQLSAYIDEINGIYNLYQDLPDYRKFLKNNETLMFSNNNEAILSYIKFSEFMNGNKFNLKQVEDEITKLNRLLDVFKYSAFFRSELDISKYKKEDMISLQEIGIIPDTLVIGDIDNLVDEIKVLNSKLGENQKKTNELIQAREKLHSVRENNANLNCCPYCNSPYDNPELLEAAYSSLSTQLKSSQDNNSVEIKGKKAKLSNYAKSIADSIEALFARKDDNEIEQIRTVASEYSMLLKSEKKIGDISKIHGLVGEVNSWRELNETSKIVELKRIIESNISDYENKNFLENLKLYNYDNIFKENAGLLSIEQSNLKDKTATDNKIMFVRYQNSLLKNNEIDQIKNDVKTLIIKLKKLEKIRNNFDNLKNLYNTAIDEYKNLVLKKLRVPLLIYTGKILQDYQNGLGVFINKDEMRFVSNGDAKHDILNTFSSGQLAGFVLSFLFAMNKRYISEQTDDIGFILIDDPVQTMDDINIASFIEVLRNDFPNKQIILSTHETDKENYILYKFLKYNLKGQSFNVKDNMY</sequence>
<proteinExistence type="predicted"/>
<evidence type="ECO:0000259" key="2">
    <source>
        <dbReference type="Pfam" id="PF13476"/>
    </source>
</evidence>
<dbReference type="PANTHER" id="PTHR32182:SF0">
    <property type="entry name" value="DNA REPLICATION AND REPAIR PROTEIN RECF"/>
    <property type="match status" value="1"/>
</dbReference>
<dbReference type="Proteomes" id="UP000736583">
    <property type="component" value="Unassembled WGS sequence"/>
</dbReference>
<organism evidence="3 4">
    <name type="scientific">Clostridium simiarum</name>
    <dbReference type="NCBI Taxonomy" id="2841506"/>
    <lineage>
        <taxon>Bacteria</taxon>
        <taxon>Bacillati</taxon>
        <taxon>Bacillota</taxon>
        <taxon>Clostridia</taxon>
        <taxon>Eubacteriales</taxon>
        <taxon>Clostridiaceae</taxon>
        <taxon>Clostridium</taxon>
    </lineage>
</organism>
<dbReference type="RefSeq" id="WP_216457373.1">
    <property type="nucleotide sequence ID" value="NZ_JAHLQL010000004.1"/>
</dbReference>
<feature type="domain" description="Rad50/SbcC-type AAA" evidence="2">
    <location>
        <begin position="7"/>
        <end position="204"/>
    </location>
</feature>
<dbReference type="PANTHER" id="PTHR32182">
    <property type="entry name" value="DNA REPLICATION AND REPAIR PROTEIN RECF"/>
    <property type="match status" value="1"/>
</dbReference>
<feature type="coiled-coil region" evidence="1">
    <location>
        <begin position="617"/>
        <end position="654"/>
    </location>
</feature>